<sequence>MLNSVMVFAPQRAFDVRTDIFYYRVIQGIIAALAQHEVRSATARWKRRTATGRCSSAR</sequence>
<proteinExistence type="predicted"/>
<dbReference type="Proteomes" id="UP000307968">
    <property type="component" value="Chromosome"/>
</dbReference>
<name>A0A4U9HNJ6_SERRU</name>
<reference evidence="1 2" key="1">
    <citation type="submission" date="2019-05" db="EMBL/GenBank/DDBJ databases">
        <authorList>
            <consortium name="Pathogen Informatics"/>
        </authorList>
    </citation>
    <scope>NUCLEOTIDE SEQUENCE [LARGE SCALE GENOMIC DNA]</scope>
    <source>
        <strain evidence="1 2">NCTC12971</strain>
    </source>
</reference>
<dbReference type="EMBL" id="LR590463">
    <property type="protein sequence ID" value="VTP65898.1"/>
    <property type="molecule type" value="Genomic_DNA"/>
</dbReference>
<accession>A0A4U9HNJ6</accession>
<evidence type="ECO:0000313" key="2">
    <source>
        <dbReference type="Proteomes" id="UP000307968"/>
    </source>
</evidence>
<gene>
    <name evidence="1" type="ORF">NCTC12971_04313</name>
</gene>
<organism evidence="1 2">
    <name type="scientific">Serratia rubidaea</name>
    <name type="common">Serratia marinorubra</name>
    <dbReference type="NCBI Taxonomy" id="61652"/>
    <lineage>
        <taxon>Bacteria</taxon>
        <taxon>Pseudomonadati</taxon>
        <taxon>Pseudomonadota</taxon>
        <taxon>Gammaproteobacteria</taxon>
        <taxon>Enterobacterales</taxon>
        <taxon>Yersiniaceae</taxon>
        <taxon>Serratia</taxon>
    </lineage>
</organism>
<dbReference type="AlphaFoldDB" id="A0A4U9HNJ6"/>
<protein>
    <submittedName>
        <fullName evidence="1">Uncharacterized protein</fullName>
    </submittedName>
</protein>
<evidence type="ECO:0000313" key="1">
    <source>
        <dbReference type="EMBL" id="VTP65898.1"/>
    </source>
</evidence>